<feature type="transmembrane region" description="Helical" evidence="1">
    <location>
        <begin position="119"/>
        <end position="148"/>
    </location>
</feature>
<organism evidence="2 3">
    <name type="scientific">Brevundimonas subvibrioides</name>
    <dbReference type="NCBI Taxonomy" id="74313"/>
    <lineage>
        <taxon>Bacteria</taxon>
        <taxon>Pseudomonadati</taxon>
        <taxon>Pseudomonadota</taxon>
        <taxon>Alphaproteobacteria</taxon>
        <taxon>Caulobacterales</taxon>
        <taxon>Caulobacteraceae</taxon>
        <taxon>Brevundimonas</taxon>
    </lineage>
</organism>
<keyword evidence="1" id="KW-0812">Transmembrane</keyword>
<dbReference type="AlphaFoldDB" id="A0A258FN15"/>
<keyword evidence="1" id="KW-1133">Transmembrane helix</keyword>
<proteinExistence type="predicted"/>
<evidence type="ECO:0000256" key="1">
    <source>
        <dbReference type="SAM" id="Phobius"/>
    </source>
</evidence>
<gene>
    <name evidence="2" type="ORF">B7Z01_09215</name>
</gene>
<evidence type="ECO:0000313" key="3">
    <source>
        <dbReference type="Proteomes" id="UP000215595"/>
    </source>
</evidence>
<accession>A0A258FN15</accession>
<dbReference type="EMBL" id="NCEB01000017">
    <property type="protein sequence ID" value="OYX33273.1"/>
    <property type="molecule type" value="Genomic_DNA"/>
</dbReference>
<evidence type="ECO:0000313" key="2">
    <source>
        <dbReference type="EMBL" id="OYX33273.1"/>
    </source>
</evidence>
<feature type="transmembrane region" description="Helical" evidence="1">
    <location>
        <begin position="72"/>
        <end position="99"/>
    </location>
</feature>
<reference evidence="2 3" key="1">
    <citation type="submission" date="2017-03" db="EMBL/GenBank/DDBJ databases">
        <title>Lifting the veil on microbial sulfur biogeochemistry in mining wastewaters.</title>
        <authorList>
            <person name="Kantor R.S."/>
            <person name="Colenbrander Nelson T."/>
            <person name="Marshall S."/>
            <person name="Bennett D."/>
            <person name="Apte S."/>
            <person name="Camacho D."/>
            <person name="Thomas B.C."/>
            <person name="Warren L.A."/>
            <person name="Banfield J.F."/>
        </authorList>
    </citation>
    <scope>NUCLEOTIDE SEQUENCE [LARGE SCALE GENOMIC DNA]</scope>
    <source>
        <strain evidence="2">32-69-9</strain>
    </source>
</reference>
<feature type="transmembrane region" description="Helical" evidence="1">
    <location>
        <begin position="203"/>
        <end position="229"/>
    </location>
</feature>
<feature type="transmembrane region" description="Helical" evidence="1">
    <location>
        <begin position="261"/>
        <end position="281"/>
    </location>
</feature>
<sequence>MRFSATEAAFEGFRIVRRNPLAIVFWGLAYVVFFVAFFALVGGQLAGVIAQAEALQGGEPDVSDLQALGQSYFTILGLGAPLGLLLSAVLSAGVARAVLNPSQKAFGYLRLGPDELRVLAVNLILSIALGVGFFVLAMIVGVAAGVVAQGNQGAGVLVGVLLGLAFAVLAIWIAVRLSLAVPLTMAEKRIAPFASFGVTKGHFWPLLGMAVIAFIMSILVSLLGSVIALPIMMFTGGGLAQLAGLEGQSTAAILQTAGPGLLAWGVVNAIVSALQLAVLYAPFAAAYRDIKGPPHA</sequence>
<feature type="transmembrane region" description="Helical" evidence="1">
    <location>
        <begin position="154"/>
        <end position="183"/>
    </location>
</feature>
<feature type="transmembrane region" description="Helical" evidence="1">
    <location>
        <begin position="21"/>
        <end position="52"/>
    </location>
</feature>
<keyword evidence="1" id="KW-0472">Membrane</keyword>
<protein>
    <recommendedName>
        <fullName evidence="4">Glycerophosphoryl diester phosphodiesterase membrane domain-containing protein</fullName>
    </recommendedName>
</protein>
<dbReference type="Proteomes" id="UP000215595">
    <property type="component" value="Unassembled WGS sequence"/>
</dbReference>
<comment type="caution">
    <text evidence="2">The sequence shown here is derived from an EMBL/GenBank/DDBJ whole genome shotgun (WGS) entry which is preliminary data.</text>
</comment>
<name>A0A258FN15_9CAUL</name>
<evidence type="ECO:0008006" key="4">
    <source>
        <dbReference type="Google" id="ProtNLM"/>
    </source>
</evidence>